<dbReference type="SUPFAM" id="SSF48498">
    <property type="entry name" value="Tetracyclin repressor-like, C-terminal domain"/>
    <property type="match status" value="1"/>
</dbReference>
<dbReference type="PROSITE" id="PS50977">
    <property type="entry name" value="HTH_TETR_2"/>
    <property type="match status" value="1"/>
</dbReference>
<dbReference type="InterPro" id="IPR009057">
    <property type="entry name" value="Homeodomain-like_sf"/>
</dbReference>
<dbReference type="OrthoDB" id="3729901at2"/>
<dbReference type="SUPFAM" id="SSF46689">
    <property type="entry name" value="Homeodomain-like"/>
    <property type="match status" value="1"/>
</dbReference>
<evidence type="ECO:0000256" key="1">
    <source>
        <dbReference type="ARBA" id="ARBA00023125"/>
    </source>
</evidence>
<dbReference type="GO" id="GO:0003700">
    <property type="term" value="F:DNA-binding transcription factor activity"/>
    <property type="evidence" value="ECO:0007669"/>
    <property type="project" value="TreeGrafter"/>
</dbReference>
<organism evidence="4 5">
    <name type="scientific">Tessaracoccus aquimaris</name>
    <dbReference type="NCBI Taxonomy" id="1332264"/>
    <lineage>
        <taxon>Bacteria</taxon>
        <taxon>Bacillati</taxon>
        <taxon>Actinomycetota</taxon>
        <taxon>Actinomycetes</taxon>
        <taxon>Propionibacteriales</taxon>
        <taxon>Propionibacteriaceae</taxon>
        <taxon>Tessaracoccus</taxon>
    </lineage>
</organism>
<dbReference type="PANTHER" id="PTHR30055:SF146">
    <property type="entry name" value="HTH-TYPE TRANSCRIPTIONAL DUAL REGULATOR CECR"/>
    <property type="match status" value="1"/>
</dbReference>
<dbReference type="STRING" id="1332264.BW730_16875"/>
<name>A0A1Q2CSD7_9ACTN</name>
<feature type="domain" description="HTH tetR-type" evidence="3">
    <location>
        <begin position="12"/>
        <end position="72"/>
    </location>
</feature>
<evidence type="ECO:0000313" key="4">
    <source>
        <dbReference type="EMBL" id="AQP48920.1"/>
    </source>
</evidence>
<dbReference type="GO" id="GO:0000976">
    <property type="term" value="F:transcription cis-regulatory region binding"/>
    <property type="evidence" value="ECO:0007669"/>
    <property type="project" value="TreeGrafter"/>
</dbReference>
<dbReference type="KEGG" id="tes:BW730_16875"/>
<dbReference type="InterPro" id="IPR001647">
    <property type="entry name" value="HTH_TetR"/>
</dbReference>
<evidence type="ECO:0000313" key="5">
    <source>
        <dbReference type="Proteomes" id="UP000188145"/>
    </source>
</evidence>
<dbReference type="AlphaFoldDB" id="A0A1Q2CSD7"/>
<dbReference type="PRINTS" id="PR00455">
    <property type="entry name" value="HTHTETR"/>
</dbReference>
<accession>A0A1Q2CSD7</accession>
<dbReference type="Pfam" id="PF00440">
    <property type="entry name" value="TetR_N"/>
    <property type="match status" value="1"/>
</dbReference>
<dbReference type="EMBL" id="CP019606">
    <property type="protein sequence ID" value="AQP48920.1"/>
    <property type="molecule type" value="Genomic_DNA"/>
</dbReference>
<dbReference type="InterPro" id="IPR050109">
    <property type="entry name" value="HTH-type_TetR-like_transc_reg"/>
</dbReference>
<proteinExistence type="predicted"/>
<dbReference type="Proteomes" id="UP000188145">
    <property type="component" value="Chromosome"/>
</dbReference>
<dbReference type="Pfam" id="PF14246">
    <property type="entry name" value="TetR_C_7"/>
    <property type="match status" value="1"/>
</dbReference>
<evidence type="ECO:0000259" key="3">
    <source>
        <dbReference type="PROSITE" id="PS50977"/>
    </source>
</evidence>
<reference evidence="5" key="1">
    <citation type="submission" date="2017-02" db="EMBL/GenBank/DDBJ databases">
        <title>Tessaracoccus aquaemaris sp. nov., isolated from the intestine of a Korean rockfish, Sebastes schlegelii, in a marine aquaculture pond.</title>
        <authorList>
            <person name="Tak E.J."/>
            <person name="Bae J.-W."/>
        </authorList>
    </citation>
    <scope>NUCLEOTIDE SEQUENCE [LARGE SCALE GENOMIC DNA]</scope>
    <source>
        <strain evidence="5">NSG39</strain>
    </source>
</reference>
<protein>
    <recommendedName>
        <fullName evidence="3">HTH tetR-type domain-containing protein</fullName>
    </recommendedName>
</protein>
<dbReference type="PANTHER" id="PTHR30055">
    <property type="entry name" value="HTH-TYPE TRANSCRIPTIONAL REGULATOR RUTR"/>
    <property type="match status" value="1"/>
</dbReference>
<keyword evidence="5" id="KW-1185">Reference proteome</keyword>
<feature type="DNA-binding region" description="H-T-H motif" evidence="2">
    <location>
        <begin position="35"/>
        <end position="54"/>
    </location>
</feature>
<dbReference type="InterPro" id="IPR039536">
    <property type="entry name" value="TetR_C_Proteobacteria"/>
</dbReference>
<dbReference type="Gene3D" id="1.10.10.60">
    <property type="entry name" value="Homeodomain-like"/>
    <property type="match status" value="1"/>
</dbReference>
<gene>
    <name evidence="4" type="ORF">BW730_16875</name>
</gene>
<sequence length="202" mass="21162">MARGRPRADEVGARREAMLDAALELLIADGPDELTVSGVAERAGASKATVYTWFGGLEGLVSAVVEREADASAEAVKAALGGRSTVRDTLEAYCRGLLGLLTGPRSVAMNRAAMTSAELARVLLAGGRHRVGPLVEDYLAGAAADGELRIDDIGNAYRLLYGLTVRDAQIRVLLGEPAPDADQIRATAAEAVDVFLGVYALR</sequence>
<evidence type="ECO:0000256" key="2">
    <source>
        <dbReference type="PROSITE-ProRule" id="PRU00335"/>
    </source>
</evidence>
<keyword evidence="1 2" id="KW-0238">DNA-binding</keyword>
<dbReference type="RefSeq" id="WP_077687271.1">
    <property type="nucleotide sequence ID" value="NZ_CP019606.1"/>
</dbReference>
<dbReference type="InterPro" id="IPR036271">
    <property type="entry name" value="Tet_transcr_reg_TetR-rel_C_sf"/>
</dbReference>
<dbReference type="Gene3D" id="1.10.357.10">
    <property type="entry name" value="Tetracycline Repressor, domain 2"/>
    <property type="match status" value="1"/>
</dbReference>